<feature type="domain" description="AprE-like long alpha-helical hairpin" evidence="11">
    <location>
        <begin position="105"/>
        <end position="279"/>
    </location>
</feature>
<comment type="subcellular location">
    <subcellularLocation>
        <location evidence="1 9">Cell inner membrane</location>
        <topology evidence="1 9">Single-pass membrane protein</topology>
    </subcellularLocation>
</comment>
<evidence type="ECO:0000256" key="6">
    <source>
        <dbReference type="ARBA" id="ARBA00022692"/>
    </source>
</evidence>
<dbReference type="InterPro" id="IPR010129">
    <property type="entry name" value="T1SS_HlyD"/>
</dbReference>
<keyword evidence="14" id="KW-1185">Reference proteome</keyword>
<dbReference type="Pfam" id="PF25994">
    <property type="entry name" value="HH_AprE"/>
    <property type="match status" value="1"/>
</dbReference>
<evidence type="ECO:0000256" key="4">
    <source>
        <dbReference type="ARBA" id="ARBA00022475"/>
    </source>
</evidence>
<evidence type="ECO:0000256" key="1">
    <source>
        <dbReference type="ARBA" id="ARBA00004377"/>
    </source>
</evidence>
<dbReference type="GO" id="GO:0005886">
    <property type="term" value="C:plasma membrane"/>
    <property type="evidence" value="ECO:0007669"/>
    <property type="project" value="UniProtKB-SubCell"/>
</dbReference>
<dbReference type="Proteomes" id="UP000262004">
    <property type="component" value="Chromosome"/>
</dbReference>
<feature type="coiled-coil region" evidence="10">
    <location>
        <begin position="165"/>
        <end position="287"/>
    </location>
</feature>
<evidence type="ECO:0000256" key="2">
    <source>
        <dbReference type="ARBA" id="ARBA00009477"/>
    </source>
</evidence>
<dbReference type="Gene3D" id="2.40.50.100">
    <property type="match status" value="1"/>
</dbReference>
<evidence type="ECO:0000256" key="5">
    <source>
        <dbReference type="ARBA" id="ARBA00022519"/>
    </source>
</evidence>
<protein>
    <recommendedName>
        <fullName evidence="9">Membrane fusion protein (MFP) family protein</fullName>
    </recommendedName>
</protein>
<feature type="domain" description="AprE-like beta-barrel" evidence="12">
    <location>
        <begin position="322"/>
        <end position="418"/>
    </location>
</feature>
<dbReference type="PANTHER" id="PTHR30386">
    <property type="entry name" value="MEMBRANE FUSION SUBUNIT OF EMRAB-TOLC MULTIDRUG EFFLUX PUMP"/>
    <property type="match status" value="1"/>
</dbReference>
<evidence type="ECO:0000259" key="12">
    <source>
        <dbReference type="Pfam" id="PF26002"/>
    </source>
</evidence>
<accession>A0A2Z6E141</accession>
<dbReference type="GO" id="GO:0009306">
    <property type="term" value="P:protein secretion"/>
    <property type="evidence" value="ECO:0007669"/>
    <property type="project" value="InterPro"/>
</dbReference>
<evidence type="ECO:0000313" key="14">
    <source>
        <dbReference type="Proteomes" id="UP000262004"/>
    </source>
</evidence>
<evidence type="ECO:0000256" key="8">
    <source>
        <dbReference type="ARBA" id="ARBA00023136"/>
    </source>
</evidence>
<keyword evidence="3 9" id="KW-0813">Transport</keyword>
<dbReference type="AlphaFoldDB" id="A0A2Z6E141"/>
<dbReference type="Pfam" id="PF26002">
    <property type="entry name" value="Beta-barrel_AprE"/>
    <property type="match status" value="1"/>
</dbReference>
<keyword evidence="7 9" id="KW-1133">Transmembrane helix</keyword>
<evidence type="ECO:0000256" key="10">
    <source>
        <dbReference type="SAM" id="Coils"/>
    </source>
</evidence>
<feature type="transmembrane region" description="Helical" evidence="9">
    <location>
        <begin position="28"/>
        <end position="48"/>
    </location>
</feature>
<dbReference type="NCBIfam" id="TIGR01843">
    <property type="entry name" value="type_I_hlyD"/>
    <property type="match status" value="1"/>
</dbReference>
<keyword evidence="5 9" id="KW-0997">Cell inner membrane</keyword>
<sequence length="441" mass="48741">MEPFTLEADARPVEEVAHEVLPDEASRFLRVGVWILLLFFGGFLVWAATAPLDSGVPAPGVTIVESKRKTVSHLTGGIVKAILVKDMAFVEEGEPLIILDDTTISAQYQSALKEYAALLATKARLEAERDGAATVTFPESLRAIGEAGDAVAQIAQQQALFHSRKEALAAQLRVLDETARTAEQNAAARAEQLKFLKEQLDGMRALAQEGYAPRNTQLELERQALELQNQITLAKQQALEARLRAQSLQEEYRKEVETQLAEVTKQLAVVEERVRALKEELDRTVIRAPVTGYVNALAVHTVGGVIRPGEPLLEIIPKDEKLVFEVQVPPHHIERVHPGLLAEVQLANFHDLAGKVLEGRVISVSADLVTDQRQTPSGQPLPPHYVARVELTENGWQTLGPNRHLQPGMPVTVLIKTGERTFLQYLIKPIWERLHSAVKEP</sequence>
<keyword evidence="4 9" id="KW-1003">Cell membrane</keyword>
<dbReference type="Gene3D" id="2.40.30.170">
    <property type="match status" value="1"/>
</dbReference>
<dbReference type="InterPro" id="IPR058982">
    <property type="entry name" value="Beta-barrel_AprE"/>
</dbReference>
<keyword evidence="10" id="KW-0175">Coiled coil</keyword>
<dbReference type="EMBL" id="AP018558">
    <property type="protein sequence ID" value="BBD78265.1"/>
    <property type="molecule type" value="Genomic_DNA"/>
</dbReference>
<organism evidence="13 14">
    <name type="scientific">Hydrogenophilus thermoluteolus</name>
    <name type="common">Pseudomonas hydrogenothermophila</name>
    <dbReference type="NCBI Taxonomy" id="297"/>
    <lineage>
        <taxon>Bacteria</taxon>
        <taxon>Pseudomonadati</taxon>
        <taxon>Pseudomonadota</taxon>
        <taxon>Hydrogenophilia</taxon>
        <taxon>Hydrogenophilales</taxon>
        <taxon>Hydrogenophilaceae</taxon>
        <taxon>Hydrogenophilus</taxon>
    </lineage>
</organism>
<dbReference type="PRINTS" id="PR01490">
    <property type="entry name" value="RTXTOXIND"/>
</dbReference>
<dbReference type="PROSITE" id="PS00543">
    <property type="entry name" value="HLYD_FAMILY"/>
    <property type="match status" value="1"/>
</dbReference>
<dbReference type="SUPFAM" id="SSF56954">
    <property type="entry name" value="Outer membrane efflux proteins (OEP)"/>
    <property type="match status" value="1"/>
</dbReference>
<keyword evidence="6 9" id="KW-0812">Transmembrane</keyword>
<evidence type="ECO:0000256" key="3">
    <source>
        <dbReference type="ARBA" id="ARBA00022448"/>
    </source>
</evidence>
<dbReference type="InterPro" id="IPR050739">
    <property type="entry name" value="MFP"/>
</dbReference>
<keyword evidence="8 9" id="KW-0472">Membrane</keyword>
<evidence type="ECO:0000259" key="11">
    <source>
        <dbReference type="Pfam" id="PF25994"/>
    </source>
</evidence>
<dbReference type="KEGG" id="htl:HPTL_2011"/>
<dbReference type="InterPro" id="IPR058781">
    <property type="entry name" value="HH_AprE-like"/>
</dbReference>
<reference evidence="13 14" key="1">
    <citation type="submission" date="2018-04" db="EMBL/GenBank/DDBJ databases">
        <title>Complete genome sequence of Hydrogenophilus thermoluteolus TH-1.</title>
        <authorList>
            <person name="Arai H."/>
        </authorList>
    </citation>
    <scope>NUCLEOTIDE SEQUENCE [LARGE SCALE GENOMIC DNA]</scope>
    <source>
        <strain evidence="13 14">TH-1</strain>
    </source>
</reference>
<gene>
    <name evidence="13" type="ORF">HPTL_2011</name>
</gene>
<comment type="similarity">
    <text evidence="2 9">Belongs to the membrane fusion protein (MFP) (TC 8.A.1) family.</text>
</comment>
<evidence type="ECO:0000256" key="7">
    <source>
        <dbReference type="ARBA" id="ARBA00022989"/>
    </source>
</evidence>
<name>A0A2Z6E141_HYDTE</name>
<dbReference type="PANTHER" id="PTHR30386:SF17">
    <property type="entry name" value="ALKALINE PROTEASE SECRETION PROTEIN APRE"/>
    <property type="match status" value="1"/>
</dbReference>
<evidence type="ECO:0000313" key="13">
    <source>
        <dbReference type="EMBL" id="BBD78265.1"/>
    </source>
</evidence>
<proteinExistence type="inferred from homology"/>
<dbReference type="InterPro" id="IPR006144">
    <property type="entry name" value="Secretion_HlyD_CS"/>
</dbReference>
<evidence type="ECO:0000256" key="9">
    <source>
        <dbReference type="RuleBase" id="RU365093"/>
    </source>
</evidence>